<comment type="cofactor">
    <cofactor evidence="1 8">
        <name>heme</name>
        <dbReference type="ChEBI" id="CHEBI:30413"/>
    </cofactor>
</comment>
<evidence type="ECO:0000256" key="5">
    <source>
        <dbReference type="ARBA" id="ARBA00023002"/>
    </source>
</evidence>
<proteinExistence type="inferred from homology"/>
<evidence type="ECO:0000313" key="11">
    <source>
        <dbReference type="Proteomes" id="UP001188597"/>
    </source>
</evidence>
<gene>
    <name evidence="10" type="ORF">RJ639_027598</name>
</gene>
<dbReference type="GO" id="GO:0004497">
    <property type="term" value="F:monooxygenase activity"/>
    <property type="evidence" value="ECO:0007669"/>
    <property type="project" value="UniProtKB-KW"/>
</dbReference>
<evidence type="ECO:0000256" key="9">
    <source>
        <dbReference type="SAM" id="Phobius"/>
    </source>
</evidence>
<comment type="caution">
    <text evidence="10">The sequence shown here is derived from an EMBL/GenBank/DDBJ whole genome shotgun (WGS) entry which is preliminary data.</text>
</comment>
<dbReference type="FunFam" id="1.10.630.10:FF:000026">
    <property type="entry name" value="Cytochrome P450 82C4"/>
    <property type="match status" value="1"/>
</dbReference>
<comment type="similarity">
    <text evidence="2">Belongs to the cytochrome P450 family.</text>
</comment>
<name>A0AA88X675_9ASTE</name>
<keyword evidence="9" id="KW-1133">Transmembrane helix</keyword>
<evidence type="ECO:0000256" key="3">
    <source>
        <dbReference type="ARBA" id="ARBA00022617"/>
    </source>
</evidence>
<keyword evidence="5" id="KW-0560">Oxidoreductase</keyword>
<dbReference type="InterPro" id="IPR001128">
    <property type="entry name" value="Cyt_P450"/>
</dbReference>
<feature type="transmembrane region" description="Helical" evidence="9">
    <location>
        <begin position="6"/>
        <end position="23"/>
    </location>
</feature>
<keyword evidence="6 8" id="KW-0408">Iron</keyword>
<evidence type="ECO:0000256" key="8">
    <source>
        <dbReference type="PIRSR" id="PIRSR602401-1"/>
    </source>
</evidence>
<dbReference type="PANTHER" id="PTHR47947">
    <property type="entry name" value="CYTOCHROME P450 82C3-RELATED"/>
    <property type="match status" value="1"/>
</dbReference>
<protein>
    <recommendedName>
        <fullName evidence="12">Cytochrome P450</fullName>
    </recommendedName>
</protein>
<dbReference type="CDD" id="cd20654">
    <property type="entry name" value="CYP82"/>
    <property type="match status" value="1"/>
</dbReference>
<organism evidence="10 11">
    <name type="scientific">Escallonia herrerae</name>
    <dbReference type="NCBI Taxonomy" id="1293975"/>
    <lineage>
        <taxon>Eukaryota</taxon>
        <taxon>Viridiplantae</taxon>
        <taxon>Streptophyta</taxon>
        <taxon>Embryophyta</taxon>
        <taxon>Tracheophyta</taxon>
        <taxon>Spermatophyta</taxon>
        <taxon>Magnoliopsida</taxon>
        <taxon>eudicotyledons</taxon>
        <taxon>Gunneridae</taxon>
        <taxon>Pentapetalae</taxon>
        <taxon>asterids</taxon>
        <taxon>campanulids</taxon>
        <taxon>Escalloniales</taxon>
        <taxon>Escalloniaceae</taxon>
        <taxon>Escallonia</taxon>
    </lineage>
</organism>
<dbReference type="InterPro" id="IPR002401">
    <property type="entry name" value="Cyt_P450_E_grp-I"/>
</dbReference>
<dbReference type="Gene3D" id="1.10.630.10">
    <property type="entry name" value="Cytochrome P450"/>
    <property type="match status" value="4"/>
</dbReference>
<evidence type="ECO:0000256" key="7">
    <source>
        <dbReference type="ARBA" id="ARBA00023033"/>
    </source>
</evidence>
<evidence type="ECO:0008006" key="12">
    <source>
        <dbReference type="Google" id="ProtNLM"/>
    </source>
</evidence>
<dbReference type="AlphaFoldDB" id="A0AA88X675"/>
<dbReference type="PROSITE" id="PS00086">
    <property type="entry name" value="CYTOCHROME_P450"/>
    <property type="match status" value="1"/>
</dbReference>
<evidence type="ECO:0000256" key="1">
    <source>
        <dbReference type="ARBA" id="ARBA00001971"/>
    </source>
</evidence>
<evidence type="ECO:0000256" key="4">
    <source>
        <dbReference type="ARBA" id="ARBA00022723"/>
    </source>
</evidence>
<feature type="transmembrane region" description="Helical" evidence="9">
    <location>
        <begin position="737"/>
        <end position="756"/>
    </location>
</feature>
<keyword evidence="7" id="KW-0503">Monooxygenase</keyword>
<dbReference type="Proteomes" id="UP001188597">
    <property type="component" value="Unassembled WGS sequence"/>
</dbReference>
<feature type="non-terminal residue" evidence="10">
    <location>
        <position position="1"/>
    </location>
</feature>
<evidence type="ECO:0000256" key="2">
    <source>
        <dbReference type="ARBA" id="ARBA00010617"/>
    </source>
</evidence>
<evidence type="ECO:0000256" key="6">
    <source>
        <dbReference type="ARBA" id="ARBA00023004"/>
    </source>
</evidence>
<dbReference type="PRINTS" id="PR00463">
    <property type="entry name" value="EP450I"/>
</dbReference>
<feature type="transmembrane region" description="Helical" evidence="9">
    <location>
        <begin position="540"/>
        <end position="562"/>
    </location>
</feature>
<dbReference type="PRINTS" id="PR00385">
    <property type="entry name" value="P450"/>
</dbReference>
<dbReference type="InterPro" id="IPR036396">
    <property type="entry name" value="Cyt_P450_sf"/>
</dbReference>
<dbReference type="SUPFAM" id="SSF48264">
    <property type="entry name" value="Cytochrome P450"/>
    <property type="match status" value="3"/>
</dbReference>
<dbReference type="GO" id="GO:0016705">
    <property type="term" value="F:oxidoreductase activity, acting on paired donors, with incorporation or reduction of molecular oxygen"/>
    <property type="evidence" value="ECO:0007669"/>
    <property type="project" value="InterPro"/>
</dbReference>
<dbReference type="PANTHER" id="PTHR47947:SF19">
    <property type="entry name" value="CYTOCHROME P450 82C3-RELATED"/>
    <property type="match status" value="1"/>
</dbReference>
<dbReference type="InterPro" id="IPR017972">
    <property type="entry name" value="Cyt_P450_CS"/>
</dbReference>
<keyword evidence="3 8" id="KW-0349">Heme</keyword>
<feature type="binding site" description="axial binding residue" evidence="8">
    <location>
        <position position="465"/>
    </location>
    <ligand>
        <name>heme</name>
        <dbReference type="ChEBI" id="CHEBI:30413"/>
    </ligand>
    <ligandPart>
        <name>Fe</name>
        <dbReference type="ChEBI" id="CHEBI:18248"/>
    </ligandPart>
</feature>
<keyword evidence="9" id="KW-0472">Membrane</keyword>
<dbReference type="EMBL" id="JAVXUP010000077">
    <property type="protein sequence ID" value="KAK3039349.1"/>
    <property type="molecule type" value="Genomic_DNA"/>
</dbReference>
<dbReference type="GO" id="GO:0005506">
    <property type="term" value="F:iron ion binding"/>
    <property type="evidence" value="ECO:0007669"/>
    <property type="project" value="InterPro"/>
</dbReference>
<keyword evidence="4 8" id="KW-0479">Metal-binding</keyword>
<dbReference type="GO" id="GO:0020037">
    <property type="term" value="F:heme binding"/>
    <property type="evidence" value="ECO:0007669"/>
    <property type="project" value="InterPro"/>
</dbReference>
<accession>A0AA88X675</accession>
<dbReference type="FunFam" id="1.10.630.10:FF:000126">
    <property type="entry name" value="Predicted protein"/>
    <property type="match status" value="1"/>
</dbReference>
<keyword evidence="9" id="KW-0812">Transmembrane</keyword>
<keyword evidence="11" id="KW-1185">Reference proteome</keyword>
<sequence length="1170" mass="131425">MDSLHSTVMGVFASLVFLYYAFVGRTNNTRSSNSTTEAPEPNGAWPIIGHLHLLGGGDQLLYRTLGAMADKYGPTFNIRLGSRRAFVVNSWEVARECFTINDKALATRPTTVAAKHMGYNYAVFGFAPYSPFWREMRKIATLELLSNRRLEMLKHVRASEVDMGIQELYRLWGQNGSRPVLVELKQWLEELTLNVVVRMVAGKRYFGAGAACDDGEARRCQKAISQFFHLIGIFVVSDAIPFLWWLDLQGHEKEMKKTAKELDSILGDWLEEHRRRRISGEAKPESEKDFIDVMLSLQEEGQLSNFQHDSDTSIKSTCLAIILGGSDTTAGTLTWAISLLLNNPDVLKRAQDELDLHVGVDRQVEESDMKNLVYLQAIIKETLRLYPAGPLLGPREAMDDCNVAGYNVKAGTRLIVNIWKLQRDPKVWENPSAFKPERFLTSHSHVDVRGQQFELMPFGSGRRSCPGVSFALQVLHLTFARLLHAFNLATPSDQPVDMTESPGLTIPKATPLEVLLTPRLSANLYGFDQKTFTTEFAMDFFLPQLNPVIVAVLTLVLVVYYLSSRPRTAKSRVSNTRAAPEPDGAWPIIGHLHLLGGSQLPHIALGAMADKYGPIFTLRLGVHRALVVSNWETAKELHTSYDVVMSSRPKYRAAKHLDYNYAMFGFSPYEICIKELYKVWSEKKNYSGRLLVEMKQWFGDLTLNVILKMIAGNRYFGATVAGDEAEARRCRKVIRALFHYLGLFLVSDMIPFLGWLDLGGHEKGMKETANEIDSIIGEWLKEHREMRNSAKDDDVQNDFIDVLLSAVEGTVNLSGFDADTIIKSTCSVRSFCFQYVWTRDELDAHVGKDRLVNESDINNLVYLQAVVKETFRLYPAAPLSGPREFAEDCTVGGFHVRKGTRLIMNLGKLQCDPKVWSNPAEFRPERFLTAHIDVDVKGQHFELIPLGAGRRSCPAAHFGLQMLHLVLATLLHSFELSTPVDAPLSIVLYSETVCRAVDALFARFAFPKKDQDIFTLDIKPGDNGLAYVFRNWTLNGATVIRPWKPAKIRADEIVEVVLVVYYLSSRPRTAKSRVSNTRAAPEPDGAWPIIGHLHLLGGSQLPPIALGAMADKYGPIFTLRLGVHRALVLSKWESEKELHTSCDVVISSRPIYLAAKHFGYNYAMFAFSPY</sequence>
<reference evidence="10" key="1">
    <citation type="submission" date="2022-12" db="EMBL/GenBank/DDBJ databases">
        <title>Draft genome assemblies for two species of Escallonia (Escalloniales).</title>
        <authorList>
            <person name="Chanderbali A."/>
            <person name="Dervinis C."/>
            <person name="Anghel I."/>
            <person name="Soltis D."/>
            <person name="Soltis P."/>
            <person name="Zapata F."/>
        </authorList>
    </citation>
    <scope>NUCLEOTIDE SEQUENCE</scope>
    <source>
        <strain evidence="10">UCBG64.0493</strain>
        <tissue evidence="10">Leaf</tissue>
    </source>
</reference>
<feature type="transmembrane region" description="Helical" evidence="9">
    <location>
        <begin position="227"/>
        <end position="246"/>
    </location>
</feature>
<dbReference type="InterPro" id="IPR050651">
    <property type="entry name" value="Plant_Cytochrome_P450_Monoox"/>
</dbReference>
<dbReference type="Pfam" id="PF00067">
    <property type="entry name" value="p450"/>
    <property type="match status" value="4"/>
</dbReference>
<evidence type="ECO:0000313" key="10">
    <source>
        <dbReference type="EMBL" id="KAK3039349.1"/>
    </source>
</evidence>